<dbReference type="KEGG" id="pdp:PDIP_59080"/>
<gene>
    <name evidence="1" type="ORF">PDIP_59080</name>
</gene>
<dbReference type="AlphaFoldDB" id="K9G724"/>
<name>K9G724_PEND1</name>
<accession>K9G724</accession>
<evidence type="ECO:0000313" key="1">
    <source>
        <dbReference type="EMBL" id="EKV10633.1"/>
    </source>
</evidence>
<dbReference type="HOGENOM" id="CLU_2513340_0_0_1"/>
<sequence length="85" mass="9706">MSNREPTRSLYQKSFQKECRAFVTYAEAISECARTHPNNNAPDPNSKVSRGLMNLLSKIARVKDTGLEMVAETPRCSLVRRQRSY</sequence>
<protein>
    <submittedName>
        <fullName evidence="1">Uncharacterized protein</fullName>
    </submittedName>
</protein>
<dbReference type="OrthoDB" id="4314638at2759"/>
<dbReference type="VEuPathDB" id="FungiDB:PDIP_59080"/>
<dbReference type="EMBL" id="AKCU01000404">
    <property type="protein sequence ID" value="EKV10633.1"/>
    <property type="molecule type" value="Genomic_DNA"/>
</dbReference>
<proteinExistence type="predicted"/>
<organism evidence="1 2">
    <name type="scientific">Penicillium digitatum (strain Pd1 / CECT 20795)</name>
    <name type="common">Green mold</name>
    <dbReference type="NCBI Taxonomy" id="1170230"/>
    <lineage>
        <taxon>Eukaryota</taxon>
        <taxon>Fungi</taxon>
        <taxon>Dikarya</taxon>
        <taxon>Ascomycota</taxon>
        <taxon>Pezizomycotina</taxon>
        <taxon>Eurotiomycetes</taxon>
        <taxon>Eurotiomycetidae</taxon>
        <taxon>Eurotiales</taxon>
        <taxon>Aspergillaceae</taxon>
        <taxon>Penicillium</taxon>
    </lineage>
</organism>
<comment type="caution">
    <text evidence="1">The sequence shown here is derived from an EMBL/GenBank/DDBJ whole genome shotgun (WGS) entry which is preliminary data.</text>
</comment>
<reference evidence="2" key="1">
    <citation type="journal article" date="2012" name="BMC Genomics">
        <title>Genome sequence of the necrotrophic fungus Penicillium digitatum, the main postharvest pathogen of citrus.</title>
        <authorList>
            <person name="Marcet-Houben M."/>
            <person name="Ballester A.-R."/>
            <person name="de la Fuente B."/>
            <person name="Harries E."/>
            <person name="Marcos J.F."/>
            <person name="Gonzalez-Candelas L."/>
            <person name="Gabaldon T."/>
        </authorList>
    </citation>
    <scope>NUCLEOTIDE SEQUENCE [LARGE SCALE GENOMIC DNA]</scope>
    <source>
        <strain evidence="2">Pd1 / CECT 20795</strain>
    </source>
</reference>
<evidence type="ECO:0000313" key="2">
    <source>
        <dbReference type="Proteomes" id="UP000009886"/>
    </source>
</evidence>
<dbReference type="Proteomes" id="UP000009886">
    <property type="component" value="Unassembled WGS sequence"/>
</dbReference>